<dbReference type="OrthoDB" id="9804325at2"/>
<accession>A0A1I3PEP1</accession>
<dbReference type="Pfam" id="PF19833">
    <property type="entry name" value="RecG_dom3_C"/>
    <property type="match status" value="1"/>
</dbReference>
<evidence type="ECO:0000313" key="11">
    <source>
        <dbReference type="EMBL" id="SFJ20114.1"/>
    </source>
</evidence>
<evidence type="ECO:0000259" key="9">
    <source>
        <dbReference type="PROSITE" id="PS51192"/>
    </source>
</evidence>
<evidence type="ECO:0000256" key="6">
    <source>
        <dbReference type="ARBA" id="ARBA00023125"/>
    </source>
</evidence>
<evidence type="ECO:0000256" key="8">
    <source>
        <dbReference type="ARBA" id="ARBA00049819"/>
    </source>
</evidence>
<dbReference type="Pfam" id="PF00271">
    <property type="entry name" value="Helicase_C"/>
    <property type="match status" value="1"/>
</dbReference>
<dbReference type="SMART" id="SM00487">
    <property type="entry name" value="DEXDc"/>
    <property type="match status" value="1"/>
</dbReference>
<dbReference type="InterPro" id="IPR045562">
    <property type="entry name" value="RecG_dom3_C"/>
</dbReference>
<dbReference type="InterPro" id="IPR047112">
    <property type="entry name" value="RecG/Mfd"/>
</dbReference>
<dbReference type="SMART" id="SM00490">
    <property type="entry name" value="HELICc"/>
    <property type="match status" value="1"/>
</dbReference>
<evidence type="ECO:0000256" key="7">
    <source>
        <dbReference type="ARBA" id="ARBA00023204"/>
    </source>
</evidence>
<proteinExistence type="predicted"/>
<evidence type="ECO:0000256" key="2">
    <source>
        <dbReference type="ARBA" id="ARBA00022763"/>
    </source>
</evidence>
<evidence type="ECO:0000256" key="3">
    <source>
        <dbReference type="ARBA" id="ARBA00022801"/>
    </source>
</evidence>
<dbReference type="GO" id="GO:0016787">
    <property type="term" value="F:hydrolase activity"/>
    <property type="evidence" value="ECO:0007669"/>
    <property type="project" value="UniProtKB-KW"/>
</dbReference>
<keyword evidence="12" id="KW-1185">Reference proteome</keyword>
<dbReference type="Gene3D" id="2.40.50.140">
    <property type="entry name" value="Nucleic acid-binding proteins"/>
    <property type="match status" value="1"/>
</dbReference>
<dbReference type="InterPro" id="IPR014001">
    <property type="entry name" value="Helicase_ATP-bd"/>
</dbReference>
<keyword evidence="5" id="KW-0067">ATP-binding</keyword>
<dbReference type="GO" id="GO:0006281">
    <property type="term" value="P:DNA repair"/>
    <property type="evidence" value="ECO:0007669"/>
    <property type="project" value="UniProtKB-KW"/>
</dbReference>
<evidence type="ECO:0000256" key="5">
    <source>
        <dbReference type="ARBA" id="ARBA00022840"/>
    </source>
</evidence>
<keyword evidence="2" id="KW-0227">DNA damage</keyword>
<reference evidence="12" key="1">
    <citation type="submission" date="2016-10" db="EMBL/GenBank/DDBJ databases">
        <authorList>
            <person name="Varghese N."/>
            <person name="Submissions S."/>
        </authorList>
    </citation>
    <scope>NUCLEOTIDE SEQUENCE [LARGE SCALE GENOMIC DNA]</scope>
    <source>
        <strain evidence="12">DSM 26348</strain>
    </source>
</reference>
<sequence>MPFASLDTDVQFLKGVGPDRALLLKKLDIETVGDLLWHLPKDILDFTHICEPHQLQADALQTVRGTVCDLDSRELKNNRILTKVLIDCGTDFVRAAWFNQPWMLRRFNHGQQVLFSGKPKFREGRWEYSHPNVQWLEPDELPESSRLILARYRLTEGIRVGDLRRMIALAIEAAVDTVVDPLPEQLVRQLDFDTLPQAIRGVHLPESPEQFQRSRTRLLFDDFFEFQLGVALRRRAWRARCNAPVLDRSAKIDARIRRLFPFTYTDGQNKAVKEVAADLKSGFAMHRLLQADVGAGKTVVAIDTMLVAVAHGWQAVLMAPTELLATQHWQTVNQALSESRVQRALLTGSLSSAERQKTLAGIADGSIQLIVGTQALIQQGVRFHNLGAVVIDEQHKFGVAQRARFSDNEADVPPHVLVMTATPIPRTLCLTQFGDLDVTVVKDRPEGRQPVITSKITGSQARQKAWQFLVDKLKSGRQLYVVCPLVDSDEETSLGSNAAEQVFRELGMRELAGFKLGLVHGRMKRDEREQTMDAFRDREIDVLIATTVIEVGVDVPNATLMVIIDAERFGLSQLHQLRGRIARGKFRGYCFLFTESTAADSLSRLAVLERSGDGFEVAEQDFEQRGPGDILGTRQHGAMPLRFPGCLQEEKILELARHEAQRVVHSGEFDQEEFAELRRRVLDRFAQVLDLPRSG</sequence>
<dbReference type="PROSITE" id="PS51194">
    <property type="entry name" value="HELICASE_CTER"/>
    <property type="match status" value="1"/>
</dbReference>
<dbReference type="Gene3D" id="3.40.50.300">
    <property type="entry name" value="P-loop containing nucleotide triphosphate hydrolases"/>
    <property type="match status" value="2"/>
</dbReference>
<keyword evidence="6" id="KW-0238">DNA-binding</keyword>
<dbReference type="NCBIfam" id="NF008165">
    <property type="entry name" value="PRK10917.1-3"/>
    <property type="match status" value="1"/>
</dbReference>
<dbReference type="NCBIfam" id="NF008168">
    <property type="entry name" value="PRK10917.2-2"/>
    <property type="match status" value="1"/>
</dbReference>
<feature type="domain" description="Helicase ATP-binding" evidence="9">
    <location>
        <begin position="278"/>
        <end position="441"/>
    </location>
</feature>
<dbReference type="PANTHER" id="PTHR47964:SF1">
    <property type="entry name" value="ATP-DEPENDENT DNA HELICASE HOMOLOG RECG, CHLOROPLASTIC"/>
    <property type="match status" value="1"/>
</dbReference>
<dbReference type="Pfam" id="PF17191">
    <property type="entry name" value="RecG_wedge"/>
    <property type="match status" value="1"/>
</dbReference>
<dbReference type="Pfam" id="PF00270">
    <property type="entry name" value="DEAD"/>
    <property type="match status" value="1"/>
</dbReference>
<dbReference type="InterPro" id="IPR011545">
    <property type="entry name" value="DEAD/DEAH_box_helicase_dom"/>
</dbReference>
<dbReference type="GO" id="GO:0003677">
    <property type="term" value="F:DNA binding"/>
    <property type="evidence" value="ECO:0007669"/>
    <property type="project" value="UniProtKB-KW"/>
</dbReference>
<dbReference type="GO" id="GO:0003678">
    <property type="term" value="F:DNA helicase activity"/>
    <property type="evidence" value="ECO:0007669"/>
    <property type="project" value="TreeGrafter"/>
</dbReference>
<protein>
    <recommendedName>
        <fullName evidence="8">Probable DNA 3'-5' helicase RecG</fullName>
    </recommendedName>
</protein>
<dbReference type="STRING" id="1576369.SAMN05421753_116134"/>
<evidence type="ECO:0000256" key="4">
    <source>
        <dbReference type="ARBA" id="ARBA00022806"/>
    </source>
</evidence>
<dbReference type="RefSeq" id="WP_092054119.1">
    <property type="nucleotide sequence ID" value="NZ_FOQD01000016.1"/>
</dbReference>
<dbReference type="AlphaFoldDB" id="A0A1I3PEP1"/>
<keyword evidence="3" id="KW-0378">Hydrolase</keyword>
<keyword evidence="7" id="KW-0234">DNA repair</keyword>
<dbReference type="InterPro" id="IPR001650">
    <property type="entry name" value="Helicase_C-like"/>
</dbReference>
<feature type="domain" description="Helicase C-terminal" evidence="10">
    <location>
        <begin position="475"/>
        <end position="623"/>
    </location>
</feature>
<dbReference type="PROSITE" id="PS51192">
    <property type="entry name" value="HELICASE_ATP_BIND_1"/>
    <property type="match status" value="1"/>
</dbReference>
<dbReference type="GO" id="GO:0005524">
    <property type="term" value="F:ATP binding"/>
    <property type="evidence" value="ECO:0007669"/>
    <property type="project" value="UniProtKB-KW"/>
</dbReference>
<dbReference type="CDD" id="cd04488">
    <property type="entry name" value="RecG_wedge_OBF"/>
    <property type="match status" value="1"/>
</dbReference>
<dbReference type="SUPFAM" id="SSF50249">
    <property type="entry name" value="Nucleic acid-binding proteins"/>
    <property type="match status" value="1"/>
</dbReference>
<keyword evidence="4 11" id="KW-0347">Helicase</keyword>
<dbReference type="InterPro" id="IPR027417">
    <property type="entry name" value="P-loop_NTPase"/>
</dbReference>
<dbReference type="InterPro" id="IPR012340">
    <property type="entry name" value="NA-bd_OB-fold"/>
</dbReference>
<dbReference type="SUPFAM" id="SSF52540">
    <property type="entry name" value="P-loop containing nucleoside triphosphate hydrolases"/>
    <property type="match status" value="1"/>
</dbReference>
<evidence type="ECO:0000313" key="12">
    <source>
        <dbReference type="Proteomes" id="UP000199518"/>
    </source>
</evidence>
<keyword evidence="1" id="KW-0547">Nucleotide-binding</keyword>
<gene>
    <name evidence="11" type="ORF">SAMN05421753_116134</name>
</gene>
<evidence type="ECO:0000256" key="1">
    <source>
        <dbReference type="ARBA" id="ARBA00022741"/>
    </source>
</evidence>
<dbReference type="EMBL" id="FOQD01000016">
    <property type="protein sequence ID" value="SFJ20114.1"/>
    <property type="molecule type" value="Genomic_DNA"/>
</dbReference>
<organism evidence="11 12">
    <name type="scientific">Planctomicrobium piriforme</name>
    <dbReference type="NCBI Taxonomy" id="1576369"/>
    <lineage>
        <taxon>Bacteria</taxon>
        <taxon>Pseudomonadati</taxon>
        <taxon>Planctomycetota</taxon>
        <taxon>Planctomycetia</taxon>
        <taxon>Planctomycetales</taxon>
        <taxon>Planctomycetaceae</taxon>
        <taxon>Planctomicrobium</taxon>
    </lineage>
</organism>
<dbReference type="Proteomes" id="UP000199518">
    <property type="component" value="Unassembled WGS sequence"/>
</dbReference>
<dbReference type="InterPro" id="IPR033454">
    <property type="entry name" value="RecG_wedge"/>
</dbReference>
<name>A0A1I3PEP1_9PLAN</name>
<dbReference type="PANTHER" id="PTHR47964">
    <property type="entry name" value="ATP-DEPENDENT DNA HELICASE HOMOLOG RECG, CHLOROPLASTIC"/>
    <property type="match status" value="1"/>
</dbReference>
<evidence type="ECO:0000259" key="10">
    <source>
        <dbReference type="PROSITE" id="PS51194"/>
    </source>
</evidence>